<evidence type="ECO:0000256" key="2">
    <source>
        <dbReference type="SAM" id="Phobius"/>
    </source>
</evidence>
<reference evidence="3" key="1">
    <citation type="submission" date="2024-03" db="EMBL/GenBank/DDBJ databases">
        <title>The Complete Genome of 'Candidatus Phytoplasma fraxini' AshY1 from the Ash Yellows Group.</title>
        <authorList>
            <person name="Boehm J.W."/>
            <person name="Huettel B."/>
            <person name="Schneider B."/>
            <person name="Kube M."/>
        </authorList>
    </citation>
    <scope>NUCLEOTIDE SEQUENCE [LARGE SCALE GENOMIC DNA]</scope>
    <source>
        <strain evidence="3">AshY1</strain>
    </source>
</reference>
<feature type="transmembrane region" description="Helical" evidence="2">
    <location>
        <begin position="12"/>
        <end position="32"/>
    </location>
</feature>
<accession>A0ABZ2U8I6</accession>
<evidence type="ECO:0008006" key="5">
    <source>
        <dbReference type="Google" id="ProtNLM"/>
    </source>
</evidence>
<dbReference type="EMBL" id="CP146843">
    <property type="protein sequence ID" value="WYY26584.1"/>
    <property type="molecule type" value="Genomic_DNA"/>
</dbReference>
<keyword evidence="1" id="KW-0175">Coiled coil</keyword>
<name>A0ABZ2U8I6_ASHYP</name>
<keyword evidence="2" id="KW-0472">Membrane</keyword>
<dbReference type="Proteomes" id="UP001484199">
    <property type="component" value="Chromosome"/>
</dbReference>
<evidence type="ECO:0000313" key="4">
    <source>
        <dbReference type="Proteomes" id="UP001484199"/>
    </source>
</evidence>
<dbReference type="RefSeq" id="WP_341266483.1">
    <property type="nucleotide sequence ID" value="NZ_CP146843.1"/>
</dbReference>
<keyword evidence="2" id="KW-1133">Transmembrane helix</keyword>
<evidence type="ECO:0000313" key="3">
    <source>
        <dbReference type="EMBL" id="WYY26584.1"/>
    </source>
</evidence>
<protein>
    <recommendedName>
        <fullName evidence="5">Sequence-variable mosaic (SVM) signal sequence domain-containing protein</fullName>
    </recommendedName>
</protein>
<keyword evidence="4" id="KW-1185">Reference proteome</keyword>
<gene>
    <name evidence="3" type="ORF">AshY1_04780</name>
</gene>
<keyword evidence="2" id="KW-0812">Transmembrane</keyword>
<proteinExistence type="predicted"/>
<organism evidence="3 4">
    <name type="scientific">Ash yellows phytoplasma</name>
    <dbReference type="NCBI Taxonomy" id="35780"/>
    <lineage>
        <taxon>Bacteria</taxon>
        <taxon>Bacillati</taxon>
        <taxon>Mycoplasmatota</taxon>
        <taxon>Mollicutes</taxon>
        <taxon>Acholeplasmatales</taxon>
        <taxon>Acholeplasmataceae</taxon>
        <taxon>Candidatus Phytoplasma</taxon>
        <taxon>16SrVII (Ash yellows group)</taxon>
    </lineage>
</organism>
<sequence length="187" mass="21820">MNFPDKQKILKIFGSFFLFVILTLFAVFSFMFSDKSKDSTEDGFFSNSDSNDFSRNIQKSIDFTQIHNELQELIQQQQQNIQSKEEEINVLNDLLLEKRSDDGENISKSELNSFALDKEIQDLQIKISQLENSFANSEQLNSVLKERIIFLENCLNDEVYLKDIQQEQMDSLNIENPKILNENDDVE</sequence>
<feature type="coiled-coil region" evidence="1">
    <location>
        <begin position="67"/>
        <end position="147"/>
    </location>
</feature>
<evidence type="ECO:0000256" key="1">
    <source>
        <dbReference type="SAM" id="Coils"/>
    </source>
</evidence>